<keyword evidence="3" id="KW-1185">Reference proteome</keyword>
<evidence type="ECO:0000313" key="2">
    <source>
        <dbReference type="EMBL" id="UEW68628.1"/>
    </source>
</evidence>
<proteinExistence type="predicted"/>
<dbReference type="RefSeq" id="YP_010668230.1">
    <property type="nucleotide sequence ID" value="NC_070955.1"/>
</dbReference>
<dbReference type="Pfam" id="PF23961">
    <property type="entry name" value="Phage_tail_terminator_9"/>
    <property type="match status" value="1"/>
</dbReference>
<accession>A0AAE9C6F4</accession>
<protein>
    <recommendedName>
        <fullName evidence="1">Phage neck terminator protein gp12-like domain-containing protein</fullName>
    </recommendedName>
</protein>
<organism evidence="2 3">
    <name type="scientific">Burkholderia phage BgManors32</name>
    <dbReference type="NCBI Taxonomy" id="2894335"/>
    <lineage>
        <taxon>Viruses</taxon>
        <taxon>Duplodnaviria</taxon>
        <taxon>Heunggongvirae</taxon>
        <taxon>Uroviricota</taxon>
        <taxon>Caudoviricetes</taxon>
        <taxon>Bigmanorsvirus</taxon>
        <taxon>Bigmanorsvirus bgmanors32</taxon>
    </lineage>
</organism>
<dbReference type="Proteomes" id="UP000828188">
    <property type="component" value="Segment"/>
</dbReference>
<evidence type="ECO:0000259" key="1">
    <source>
        <dbReference type="Pfam" id="PF23961"/>
    </source>
</evidence>
<evidence type="ECO:0000313" key="3">
    <source>
        <dbReference type="Proteomes" id="UP000828188"/>
    </source>
</evidence>
<dbReference type="InterPro" id="IPR057087">
    <property type="entry name" value="Gp12-like"/>
</dbReference>
<dbReference type="GeneID" id="77944373"/>
<dbReference type="KEGG" id="vg:77944373"/>
<dbReference type="EMBL" id="OK665842">
    <property type="protein sequence ID" value="UEW68628.1"/>
    <property type="molecule type" value="Genomic_DNA"/>
</dbReference>
<feature type="domain" description="Phage neck terminator protein gp12-like" evidence="1">
    <location>
        <begin position="22"/>
        <end position="178"/>
    </location>
</feature>
<dbReference type="NCBIfam" id="NF047498">
    <property type="entry name" value="LIC_12616_fam"/>
    <property type="match status" value="1"/>
</dbReference>
<reference evidence="2" key="1">
    <citation type="submission" date="2021-10" db="EMBL/GenBank/DDBJ databases">
        <authorList>
            <person name="Gelman D."/>
            <person name="Alkalay-Oren S."/>
            <person name="Coppenhagen-Glazer S."/>
            <person name="Hazan R."/>
        </authorList>
    </citation>
    <scope>NUCLEOTIDE SEQUENCE</scope>
</reference>
<name>A0AAE9C6F4_9CAUD</name>
<sequence>MNDSSTGGYLAPTVEAPPDEDDALDNLLHDLIAGVTALDGSLVRPRWQPTVPKQPAPNVNWCAFGVSDQEPDANPVIQHDGTGEGSDTYIRHEGIEVACTFYGPNAKGYAQRLADSLAIPQNREALGANDMAFVGVSRIRPAPDFVNQQWIRRYDITFTLRRKITRTYPVLNLLSSEISSESDALTQVIAINGSSTE</sequence>